<proteinExistence type="predicted"/>
<keyword evidence="2" id="KW-1185">Reference proteome</keyword>
<evidence type="ECO:0000313" key="1">
    <source>
        <dbReference type="EMBL" id="GJH19330.1"/>
    </source>
</evidence>
<accession>A0ACB5QWZ1</accession>
<gene>
    <name evidence="1" type="ORF">CBA19CS22_22330</name>
</gene>
<name>A0ACB5QWZ1_9BURK</name>
<dbReference type="Proteomes" id="UP001055013">
    <property type="component" value="Unassembled WGS sequence"/>
</dbReference>
<evidence type="ECO:0000313" key="2">
    <source>
        <dbReference type="Proteomes" id="UP001055013"/>
    </source>
</evidence>
<reference evidence="1" key="1">
    <citation type="submission" date="2021-09" db="EMBL/GenBank/DDBJ databases">
        <title>Isolation and characterization of 3-chlorobenzoate degrading bacteria from soils in Shizuoka.</title>
        <authorList>
            <person name="Ifat A."/>
            <person name="Ogawa N."/>
            <person name="Kimbara K."/>
            <person name="Moriuchi R."/>
            <person name="Dohra H."/>
            <person name="Shintani M."/>
        </authorList>
    </citation>
    <scope>NUCLEOTIDE SEQUENCE</scope>
    <source>
        <strain evidence="1">19CS2-2</strain>
    </source>
</reference>
<comment type="caution">
    <text evidence="1">The sequence shown here is derived from an EMBL/GenBank/DDBJ whole genome shotgun (WGS) entry which is preliminary data.</text>
</comment>
<dbReference type="EMBL" id="BPUR01000013">
    <property type="protein sequence ID" value="GJH19330.1"/>
    <property type="molecule type" value="Genomic_DNA"/>
</dbReference>
<sequence>MAKLRVTAGGEKLLSLVTFFAAAKKVTAAPHRGNANRPTTNRDPAKNKTIKEKPES</sequence>
<protein>
    <submittedName>
        <fullName evidence="1">Uncharacterized protein</fullName>
    </submittedName>
</protein>
<organism evidence="1 2">
    <name type="scientific">Caballeronia novacaledonica</name>
    <dbReference type="NCBI Taxonomy" id="1544861"/>
    <lineage>
        <taxon>Bacteria</taxon>
        <taxon>Pseudomonadati</taxon>
        <taxon>Pseudomonadota</taxon>
        <taxon>Betaproteobacteria</taxon>
        <taxon>Burkholderiales</taxon>
        <taxon>Burkholderiaceae</taxon>
        <taxon>Caballeronia</taxon>
    </lineage>
</organism>